<dbReference type="RefSeq" id="WP_200354826.1">
    <property type="nucleotide sequence ID" value="NZ_JAENIL010000010.1"/>
</dbReference>
<keyword evidence="1" id="KW-0732">Signal</keyword>
<keyword evidence="4" id="KW-1185">Reference proteome</keyword>
<evidence type="ECO:0000259" key="2">
    <source>
        <dbReference type="Pfam" id="PF04366"/>
    </source>
</evidence>
<feature type="domain" description="Ysc84 actin-binding" evidence="2">
    <location>
        <begin position="111"/>
        <end position="231"/>
    </location>
</feature>
<feature type="chain" id="PRO_5036712922" evidence="1">
    <location>
        <begin position="29"/>
        <end position="239"/>
    </location>
</feature>
<gene>
    <name evidence="3" type="ORF">JIN87_07005</name>
</gene>
<feature type="signal peptide" evidence="1">
    <location>
        <begin position="1"/>
        <end position="28"/>
    </location>
</feature>
<dbReference type="GO" id="GO:0035091">
    <property type="term" value="F:phosphatidylinositol binding"/>
    <property type="evidence" value="ECO:0007669"/>
    <property type="project" value="TreeGrafter"/>
</dbReference>
<dbReference type="PANTHER" id="PTHR15629">
    <property type="entry name" value="SH3YL1 PROTEIN"/>
    <property type="match status" value="1"/>
</dbReference>
<dbReference type="Pfam" id="PF04366">
    <property type="entry name" value="Ysc84"/>
    <property type="match status" value="1"/>
</dbReference>
<protein>
    <submittedName>
        <fullName evidence="3">Lipid-binding SYLF domain-containing protein</fullName>
    </submittedName>
</protein>
<reference evidence="3" key="1">
    <citation type="submission" date="2021-01" db="EMBL/GenBank/DDBJ databases">
        <title>Modified the classification status of verrucomicrobia.</title>
        <authorList>
            <person name="Feng X."/>
        </authorList>
    </citation>
    <scope>NUCLEOTIDE SEQUENCE</scope>
    <source>
        <strain evidence="3">KCTC 13126</strain>
    </source>
</reference>
<proteinExistence type="predicted"/>
<dbReference type="InterPro" id="IPR051702">
    <property type="entry name" value="SH3_domain_YSC84-like"/>
</dbReference>
<dbReference type="EMBL" id="JAENIL010000010">
    <property type="protein sequence ID" value="MBK1876610.1"/>
    <property type="molecule type" value="Genomic_DNA"/>
</dbReference>
<dbReference type="PANTHER" id="PTHR15629:SF2">
    <property type="entry name" value="SH3 DOMAIN-CONTAINING YSC84-LIKE PROTEIN 1"/>
    <property type="match status" value="1"/>
</dbReference>
<organism evidence="3 4">
    <name type="scientific">Pelagicoccus mobilis</name>
    <dbReference type="NCBI Taxonomy" id="415221"/>
    <lineage>
        <taxon>Bacteria</taxon>
        <taxon>Pseudomonadati</taxon>
        <taxon>Verrucomicrobiota</taxon>
        <taxon>Opitutia</taxon>
        <taxon>Puniceicoccales</taxon>
        <taxon>Pelagicoccaceae</taxon>
        <taxon>Pelagicoccus</taxon>
    </lineage>
</organism>
<evidence type="ECO:0000313" key="3">
    <source>
        <dbReference type="EMBL" id="MBK1876610.1"/>
    </source>
</evidence>
<evidence type="ECO:0000313" key="4">
    <source>
        <dbReference type="Proteomes" id="UP000617628"/>
    </source>
</evidence>
<dbReference type="AlphaFoldDB" id="A0A934RS66"/>
<dbReference type="Proteomes" id="UP000617628">
    <property type="component" value="Unassembled WGS sequence"/>
</dbReference>
<comment type="caution">
    <text evidence="3">The sequence shown here is derived from an EMBL/GenBank/DDBJ whole genome shotgun (WGS) entry which is preliminary data.</text>
</comment>
<name>A0A934RS66_9BACT</name>
<sequence length="239" mass="26062">MRSSCYSSLRILALGLILLQVFVLPAFAAPTEREQKRLDRRGEKLAASVRDIQSLERSQIPADIMRQAKAVIVLKQYEAGVIFGASGGFGIVAKRDPEGYWGAPAWLKTGEISGGLQLGAQKLNVVLLVVKDRALEMLKKEKFQLGVDANIVRGPTGAYSESSIGQDADMLAYTAFEGYYAGASFEGGFLLPDNKANESSYGQKFEVTHIIEAPDLDTPDSLIELFELLDSIEVTGLER</sequence>
<accession>A0A934RS66</accession>
<dbReference type="CDD" id="cd11524">
    <property type="entry name" value="SYLF"/>
    <property type="match status" value="1"/>
</dbReference>
<evidence type="ECO:0000256" key="1">
    <source>
        <dbReference type="SAM" id="SignalP"/>
    </source>
</evidence>
<dbReference type="InterPro" id="IPR007461">
    <property type="entry name" value="Ysc84_actin-binding"/>
</dbReference>